<feature type="compositionally biased region" description="Polar residues" evidence="1">
    <location>
        <begin position="17"/>
        <end position="46"/>
    </location>
</feature>
<dbReference type="Gene3D" id="1.20.120.30">
    <property type="entry name" value="Aspartate receptor, ligand-binding domain"/>
    <property type="match status" value="1"/>
</dbReference>
<dbReference type="OrthoDB" id="8613985at2"/>
<protein>
    <submittedName>
        <fullName evidence="3">Chemoreceptor zinc-binding domain-containing protein</fullName>
    </submittedName>
</protein>
<evidence type="ECO:0000313" key="4">
    <source>
        <dbReference type="Proteomes" id="UP000219669"/>
    </source>
</evidence>
<feature type="domain" description="Chemoreceptor zinc-binding" evidence="2">
    <location>
        <begin position="109"/>
        <end position="176"/>
    </location>
</feature>
<sequence length="222" mass="25098">MSLFKKLKTWLNPNPHIAQNTSISQENDLSPDNTSPAAQPVSPTETTADEPLPQVQVEPQSEPEPQTETTTTTPAETTASPLPAQIDDVILKHEVEFCGLMLDKTMTAHRNWLGNLERALRGENPSIYKTKLASDDRLCELGKWLYKNEKIFSPYPEYHTLIEAHKRFHECAGEVVEHHRKERFADAIALLRRDLLVYSESVQTSLMQLHEKVKAAGDNVCE</sequence>
<dbReference type="AlphaFoldDB" id="A0A286E937"/>
<dbReference type="RefSeq" id="WP_097113968.1">
    <property type="nucleotide sequence ID" value="NZ_CP083931.1"/>
</dbReference>
<keyword evidence="3" id="KW-0675">Receptor</keyword>
<feature type="compositionally biased region" description="Low complexity" evidence="1">
    <location>
        <begin position="50"/>
        <end position="83"/>
    </location>
</feature>
<reference evidence="3 4" key="1">
    <citation type="submission" date="2017-09" db="EMBL/GenBank/DDBJ databases">
        <authorList>
            <person name="Ehlers B."/>
            <person name="Leendertz F.H."/>
        </authorList>
    </citation>
    <scope>NUCLEOTIDE SEQUENCE [LARGE SCALE GENOMIC DNA]</scope>
    <source>
        <strain evidence="3 4">DSM 16848</strain>
    </source>
</reference>
<keyword evidence="4" id="KW-1185">Reference proteome</keyword>
<dbReference type="EMBL" id="OCNF01000006">
    <property type="protein sequence ID" value="SOD67417.1"/>
    <property type="molecule type" value="Genomic_DNA"/>
</dbReference>
<name>A0A286E937_9NEIS</name>
<organism evidence="3 4">
    <name type="scientific">Alysiella filiformis DSM 16848</name>
    <dbReference type="NCBI Taxonomy" id="1120981"/>
    <lineage>
        <taxon>Bacteria</taxon>
        <taxon>Pseudomonadati</taxon>
        <taxon>Pseudomonadota</taxon>
        <taxon>Betaproteobacteria</taxon>
        <taxon>Neisseriales</taxon>
        <taxon>Neisseriaceae</taxon>
        <taxon>Alysiella</taxon>
    </lineage>
</organism>
<gene>
    <name evidence="3" type="ORF">SAMN02746062_00897</name>
</gene>
<dbReference type="Proteomes" id="UP000219669">
    <property type="component" value="Unassembled WGS sequence"/>
</dbReference>
<evidence type="ECO:0000256" key="1">
    <source>
        <dbReference type="SAM" id="MobiDB-lite"/>
    </source>
</evidence>
<feature type="region of interest" description="Disordered" evidence="1">
    <location>
        <begin position="1"/>
        <end position="83"/>
    </location>
</feature>
<dbReference type="Pfam" id="PF13682">
    <property type="entry name" value="CZB"/>
    <property type="match status" value="1"/>
</dbReference>
<evidence type="ECO:0000313" key="3">
    <source>
        <dbReference type="EMBL" id="SOD67417.1"/>
    </source>
</evidence>
<evidence type="ECO:0000259" key="2">
    <source>
        <dbReference type="Pfam" id="PF13682"/>
    </source>
</evidence>
<proteinExistence type="predicted"/>
<dbReference type="InterPro" id="IPR025991">
    <property type="entry name" value="Chemoreceptor_zinc-bind_dom"/>
</dbReference>
<accession>A0A286E937</accession>